<comment type="subunit">
    <text evidence="5">Part of the 50S ribosomal subunit.</text>
</comment>
<dbReference type="NCBIfam" id="TIGR03953">
    <property type="entry name" value="rplD_bact"/>
    <property type="match status" value="1"/>
</dbReference>
<keyword evidence="2 5" id="KW-0689">Ribosomal protein</keyword>
<comment type="similarity">
    <text evidence="1 5">Belongs to the universal ribosomal protein uL4 family.</text>
</comment>
<evidence type="ECO:0000256" key="6">
    <source>
        <dbReference type="SAM" id="MobiDB-lite"/>
    </source>
</evidence>
<keyword evidence="5" id="KW-0699">rRNA-binding</keyword>
<dbReference type="EMBL" id="DSVQ01000012">
    <property type="protein sequence ID" value="HGT39320.1"/>
    <property type="molecule type" value="Genomic_DNA"/>
</dbReference>
<dbReference type="HAMAP" id="MF_01328_B">
    <property type="entry name" value="Ribosomal_uL4_B"/>
    <property type="match status" value="1"/>
</dbReference>
<dbReference type="PANTHER" id="PTHR10746:SF6">
    <property type="entry name" value="LARGE RIBOSOMAL SUBUNIT PROTEIN UL4M"/>
    <property type="match status" value="1"/>
</dbReference>
<organism evidence="7">
    <name type="scientific">Schlesneria paludicola</name>
    <dbReference type="NCBI Taxonomy" id="360056"/>
    <lineage>
        <taxon>Bacteria</taxon>
        <taxon>Pseudomonadati</taxon>
        <taxon>Planctomycetota</taxon>
        <taxon>Planctomycetia</taxon>
        <taxon>Planctomycetales</taxon>
        <taxon>Planctomycetaceae</taxon>
        <taxon>Schlesneria</taxon>
    </lineage>
</organism>
<reference evidence="7" key="1">
    <citation type="journal article" date="2020" name="mSystems">
        <title>Genome- and Community-Level Interaction Insights into Carbon Utilization and Element Cycling Functions of Hydrothermarchaeota in Hydrothermal Sediment.</title>
        <authorList>
            <person name="Zhou Z."/>
            <person name="Liu Y."/>
            <person name="Xu W."/>
            <person name="Pan J."/>
            <person name="Luo Z.H."/>
            <person name="Li M."/>
        </authorList>
    </citation>
    <scope>NUCLEOTIDE SEQUENCE [LARGE SCALE GENOMIC DNA]</scope>
    <source>
        <strain evidence="7">SpSt-508</strain>
    </source>
</reference>
<feature type="region of interest" description="Disordered" evidence="6">
    <location>
        <begin position="59"/>
        <end position="83"/>
    </location>
</feature>
<evidence type="ECO:0000256" key="1">
    <source>
        <dbReference type="ARBA" id="ARBA00010528"/>
    </source>
</evidence>
<feature type="compositionally biased region" description="Basic residues" evidence="6">
    <location>
        <begin position="67"/>
        <end position="83"/>
    </location>
</feature>
<accession>A0A7C4QNJ8</accession>
<dbReference type="GO" id="GO:1990904">
    <property type="term" value="C:ribonucleoprotein complex"/>
    <property type="evidence" value="ECO:0007669"/>
    <property type="project" value="UniProtKB-KW"/>
</dbReference>
<dbReference type="GO" id="GO:0006412">
    <property type="term" value="P:translation"/>
    <property type="evidence" value="ECO:0007669"/>
    <property type="project" value="UniProtKB-UniRule"/>
</dbReference>
<evidence type="ECO:0000256" key="3">
    <source>
        <dbReference type="ARBA" id="ARBA00023274"/>
    </source>
</evidence>
<evidence type="ECO:0000256" key="2">
    <source>
        <dbReference type="ARBA" id="ARBA00022980"/>
    </source>
</evidence>
<keyword evidence="5" id="KW-0694">RNA-binding</keyword>
<feature type="region of interest" description="Disordered" evidence="6">
    <location>
        <begin position="1"/>
        <end position="20"/>
    </location>
</feature>
<dbReference type="GO" id="GO:0005840">
    <property type="term" value="C:ribosome"/>
    <property type="evidence" value="ECO:0007669"/>
    <property type="project" value="UniProtKB-KW"/>
</dbReference>
<keyword evidence="3 5" id="KW-0687">Ribonucleoprotein</keyword>
<proteinExistence type="inferred from homology"/>
<comment type="function">
    <text evidence="5">One of the primary rRNA binding proteins, this protein initially binds near the 5'-end of the 23S rRNA. It is important during the early stages of 50S assembly. It makes multiple contacts with different domains of the 23S rRNA in the assembled 50S subunit and ribosome.</text>
</comment>
<dbReference type="AlphaFoldDB" id="A0A7C4QNJ8"/>
<dbReference type="InterPro" id="IPR002136">
    <property type="entry name" value="Ribosomal_uL4"/>
</dbReference>
<dbReference type="Gene3D" id="3.40.1370.10">
    <property type="match status" value="1"/>
</dbReference>
<dbReference type="GO" id="GO:0019843">
    <property type="term" value="F:rRNA binding"/>
    <property type="evidence" value="ECO:0007669"/>
    <property type="project" value="UniProtKB-UniRule"/>
</dbReference>
<dbReference type="InterPro" id="IPR013005">
    <property type="entry name" value="Ribosomal_uL4-like"/>
</dbReference>
<name>A0A7C4QNJ8_9PLAN</name>
<evidence type="ECO:0000256" key="4">
    <source>
        <dbReference type="ARBA" id="ARBA00035244"/>
    </source>
</evidence>
<gene>
    <name evidence="5" type="primary">rplD</name>
    <name evidence="7" type="ORF">ENS64_08690</name>
</gene>
<dbReference type="PANTHER" id="PTHR10746">
    <property type="entry name" value="50S RIBOSOMAL PROTEIN L4"/>
    <property type="match status" value="1"/>
</dbReference>
<dbReference type="Pfam" id="PF00573">
    <property type="entry name" value="Ribosomal_L4"/>
    <property type="match status" value="1"/>
</dbReference>
<sequence>MISLPIHNQAGQPTGRSYEFDPSELVAGVESRDGLNRQLLHDAVVMYEANLRQGTFKSKGRGEVAGSKKKMYKQKGTGRARMGTKRTCVRRGGGHAFAKRPTDFGYTMPKKALRLATRMALLSKFLDGEAVVVDRLALDRPKTKAVASLLKSLGLAGQSCLLAIEQHDPVVWKSARNIPAVSVSPAIELNAYKLLQRKRLLVTEAALDQLRGKTAANTPS</sequence>
<evidence type="ECO:0000313" key="7">
    <source>
        <dbReference type="EMBL" id="HGT39320.1"/>
    </source>
</evidence>
<dbReference type="GO" id="GO:0003735">
    <property type="term" value="F:structural constituent of ribosome"/>
    <property type="evidence" value="ECO:0007669"/>
    <property type="project" value="InterPro"/>
</dbReference>
<evidence type="ECO:0000256" key="5">
    <source>
        <dbReference type="HAMAP-Rule" id="MF_01328"/>
    </source>
</evidence>
<protein>
    <recommendedName>
        <fullName evidence="4 5">Large ribosomal subunit protein uL4</fullName>
    </recommendedName>
</protein>
<dbReference type="InterPro" id="IPR023574">
    <property type="entry name" value="Ribosomal_uL4_dom_sf"/>
</dbReference>
<dbReference type="SUPFAM" id="SSF52166">
    <property type="entry name" value="Ribosomal protein L4"/>
    <property type="match status" value="1"/>
</dbReference>
<comment type="caution">
    <text evidence="7">The sequence shown here is derived from an EMBL/GenBank/DDBJ whole genome shotgun (WGS) entry which is preliminary data.</text>
</comment>
<comment type="function">
    <text evidence="5">Forms part of the polypeptide exit tunnel.</text>
</comment>